<keyword evidence="7" id="KW-1185">Reference proteome</keyword>
<organism evidence="5 7">
    <name type="scientific">Mycobacterium talmoniae</name>
    <dbReference type="NCBI Taxonomy" id="1858794"/>
    <lineage>
        <taxon>Bacteria</taxon>
        <taxon>Bacillati</taxon>
        <taxon>Actinomycetota</taxon>
        <taxon>Actinomycetes</taxon>
        <taxon>Mycobacteriales</taxon>
        <taxon>Mycobacteriaceae</taxon>
        <taxon>Mycobacterium</taxon>
    </lineage>
</organism>
<proteinExistence type="inferred from homology"/>
<comment type="caution">
    <text evidence="5">The sequence shown here is derived from an EMBL/GenBank/DDBJ whole genome shotgun (WGS) entry which is preliminary data.</text>
</comment>
<reference evidence="5 7" key="1">
    <citation type="submission" date="2016-10" db="EMBL/GenBank/DDBJ databases">
        <title>Genome sequence of Mycobacterium talmonii.</title>
        <authorList>
            <person name="Greninger A.L."/>
            <person name="Elliott B."/>
            <person name="Vasireddy S."/>
            <person name="Vasireddy R."/>
        </authorList>
    </citation>
    <scope>NUCLEOTIDE SEQUENCE [LARGE SCALE GENOMIC DNA]</scope>
    <source>
        <strain evidence="5">MO-5499</strain>
        <strain evidence="7">NE-TNMC-100812</strain>
    </source>
</reference>
<dbReference type="AlphaFoldDB" id="A0A1S1MX16"/>
<dbReference type="RefSeq" id="WP_071029458.1">
    <property type="nucleotide sequence ID" value="NZ_MLQM01000208.1"/>
</dbReference>
<dbReference type="Proteomes" id="UP000179734">
    <property type="component" value="Unassembled WGS sequence"/>
</dbReference>
<dbReference type="EMBL" id="PPEA01000153">
    <property type="protein sequence ID" value="PQM48648.1"/>
    <property type="molecule type" value="Genomic_DNA"/>
</dbReference>
<dbReference type="SUPFAM" id="SSF140459">
    <property type="entry name" value="PE/PPE dimer-like"/>
    <property type="match status" value="1"/>
</dbReference>
<protein>
    <submittedName>
        <fullName evidence="6">Putative PPE family protein PPE29</fullName>
    </submittedName>
</protein>
<dbReference type="PANTHER" id="PTHR46766">
    <property type="entry name" value="GLUTAMINE-RICH PROTEIN 2"/>
    <property type="match status" value="1"/>
</dbReference>
<dbReference type="InterPro" id="IPR038332">
    <property type="entry name" value="PPE_sf"/>
</dbReference>
<dbReference type="EMBL" id="MLQM01000208">
    <property type="protein sequence ID" value="OHU93330.1"/>
    <property type="molecule type" value="Genomic_DNA"/>
</dbReference>
<feature type="domain" description="PPE" evidence="3">
    <location>
        <begin position="3"/>
        <end position="164"/>
    </location>
</feature>
<feature type="region of interest" description="Disordered" evidence="2">
    <location>
        <begin position="171"/>
        <end position="190"/>
    </location>
</feature>
<sequence>MLDFGVLPPEVNSAAMYDGAGPGSLIASASAWTTLAAELHSTVAGYQAAKVELAGSWRGRSSTLMDAAFARYLAWLSHTAGQAQQTAEQMSAAIAAYEAAVAAIVPPPAIQSNRAALTTLTATNALGQNTPAITAVEADYAEMWAQDAAAMYRYAASVAAASELPVFGSPPPVSHPAQQSGHGPALAHAAGSSTTGHVQLMSAITQQLHALASGGATKSGAAETVPGLLQGVKDFNTVTGPLQPAWQVAYAANRCVNFLYAMKSDLEAHSAAAQTNPVPQLASAPTGTTVPGRGPVLASMGCAPAVGGLSVPPNWAPATPMAGTAADLPSAGMRVRALPLWAQDPLANSSGGSPMWGPGPPRGSPVQPLSKKVLRMRTNRFTMPRPSVGG</sequence>
<evidence type="ECO:0000259" key="4">
    <source>
        <dbReference type="Pfam" id="PF12484"/>
    </source>
</evidence>
<evidence type="ECO:0000259" key="3">
    <source>
        <dbReference type="Pfam" id="PF00823"/>
    </source>
</evidence>
<dbReference type="InterPro" id="IPR022171">
    <property type="entry name" value="PPE_C"/>
</dbReference>
<evidence type="ECO:0000313" key="6">
    <source>
        <dbReference type="EMBL" id="PQM48648.1"/>
    </source>
</evidence>
<dbReference type="InterPro" id="IPR000030">
    <property type="entry name" value="PPE_dom"/>
</dbReference>
<gene>
    <name evidence="5" type="ORF">BKN37_24125</name>
    <name evidence="6" type="ORF">C1Y40_01130</name>
</gene>
<dbReference type="Pfam" id="PF12484">
    <property type="entry name" value="PPE-SVP"/>
    <property type="match status" value="1"/>
</dbReference>
<comment type="similarity">
    <text evidence="1">Belongs to the mycobacterial PPE family.</text>
</comment>
<evidence type="ECO:0000313" key="8">
    <source>
        <dbReference type="Proteomes" id="UP000238296"/>
    </source>
</evidence>
<evidence type="ECO:0000256" key="1">
    <source>
        <dbReference type="ARBA" id="ARBA00010652"/>
    </source>
</evidence>
<reference evidence="6" key="3">
    <citation type="submission" date="2018-01" db="EMBL/GenBank/DDBJ databases">
        <authorList>
            <person name="Gaut B.S."/>
            <person name="Morton B.R."/>
            <person name="Clegg M.T."/>
            <person name="Duvall M.R."/>
        </authorList>
    </citation>
    <scope>NUCLEOTIDE SEQUENCE</scope>
    <source>
        <strain evidence="6">ATCC BAA-2683</strain>
    </source>
</reference>
<dbReference type="PANTHER" id="PTHR46766:SF1">
    <property type="entry name" value="GLUTAMINE-RICH PROTEIN 2"/>
    <property type="match status" value="1"/>
</dbReference>
<evidence type="ECO:0000256" key="2">
    <source>
        <dbReference type="SAM" id="MobiDB-lite"/>
    </source>
</evidence>
<accession>A0A1S1MX16</accession>
<dbReference type="Pfam" id="PF00823">
    <property type="entry name" value="PPE"/>
    <property type="match status" value="1"/>
</dbReference>
<feature type="domain" description="PPE family C-terminal" evidence="4">
    <location>
        <begin position="298"/>
        <end position="386"/>
    </location>
</feature>
<evidence type="ECO:0000313" key="7">
    <source>
        <dbReference type="Proteomes" id="UP000179734"/>
    </source>
</evidence>
<evidence type="ECO:0000313" key="5">
    <source>
        <dbReference type="EMBL" id="OHU93330.1"/>
    </source>
</evidence>
<reference evidence="6 8" key="2">
    <citation type="journal article" date="2017" name="Int. J. Syst. Evol. Microbiol.">
        <title>Mycobacterium talmoniae sp. nov., a slowly growing mycobacterium isolated from human respiratory samples.</title>
        <authorList>
            <person name="Davidson R.M."/>
            <person name="DeGroote M.A."/>
            <person name="Marola J.L."/>
            <person name="Buss S."/>
            <person name="Jones V."/>
            <person name="McNeil M.R."/>
            <person name="Freifeld A.G."/>
            <person name="Elaine Epperson L."/>
            <person name="Hasan N.A."/>
            <person name="Jackson M."/>
            <person name="Iwen P.C."/>
            <person name="Salfinger M."/>
            <person name="Strong M."/>
        </authorList>
    </citation>
    <scope>NUCLEOTIDE SEQUENCE [LARGE SCALE GENOMIC DNA]</scope>
    <source>
        <strain evidence="6 8">ATCC BAA-2683</strain>
    </source>
</reference>
<dbReference type="Gene3D" id="1.20.1260.20">
    <property type="entry name" value="PPE superfamily"/>
    <property type="match status" value="1"/>
</dbReference>
<dbReference type="GO" id="GO:0052572">
    <property type="term" value="P:response to host immune response"/>
    <property type="evidence" value="ECO:0007669"/>
    <property type="project" value="TreeGrafter"/>
</dbReference>
<feature type="region of interest" description="Disordered" evidence="2">
    <location>
        <begin position="349"/>
        <end position="368"/>
    </location>
</feature>
<dbReference type="Proteomes" id="UP000238296">
    <property type="component" value="Unassembled WGS sequence"/>
</dbReference>
<name>A0A1S1MX16_9MYCO</name>